<reference evidence="2 3" key="1">
    <citation type="journal article" date="2017" name="Nat. Commun.">
        <title>Genome assembly with in vitro proximity ligation data and whole-genome triplication in lettuce.</title>
        <authorList>
            <person name="Reyes-Chin-Wo S."/>
            <person name="Wang Z."/>
            <person name="Yang X."/>
            <person name="Kozik A."/>
            <person name="Arikit S."/>
            <person name="Song C."/>
            <person name="Xia L."/>
            <person name="Froenicke L."/>
            <person name="Lavelle D.O."/>
            <person name="Truco M.J."/>
            <person name="Xia R."/>
            <person name="Zhu S."/>
            <person name="Xu C."/>
            <person name="Xu H."/>
            <person name="Xu X."/>
            <person name="Cox K."/>
            <person name="Korf I."/>
            <person name="Meyers B.C."/>
            <person name="Michelmore R.W."/>
        </authorList>
    </citation>
    <scope>NUCLEOTIDE SEQUENCE [LARGE SCALE GENOMIC DNA]</scope>
    <source>
        <strain evidence="3">cv. Salinas</strain>
        <tissue evidence="2">Seedlings</tissue>
    </source>
</reference>
<organism evidence="2 3">
    <name type="scientific">Lactuca sativa</name>
    <name type="common">Garden lettuce</name>
    <dbReference type="NCBI Taxonomy" id="4236"/>
    <lineage>
        <taxon>Eukaryota</taxon>
        <taxon>Viridiplantae</taxon>
        <taxon>Streptophyta</taxon>
        <taxon>Embryophyta</taxon>
        <taxon>Tracheophyta</taxon>
        <taxon>Spermatophyta</taxon>
        <taxon>Magnoliopsida</taxon>
        <taxon>eudicotyledons</taxon>
        <taxon>Gunneridae</taxon>
        <taxon>Pentapetalae</taxon>
        <taxon>asterids</taxon>
        <taxon>campanulids</taxon>
        <taxon>Asterales</taxon>
        <taxon>Asteraceae</taxon>
        <taxon>Cichorioideae</taxon>
        <taxon>Cichorieae</taxon>
        <taxon>Lactucinae</taxon>
        <taxon>Lactuca</taxon>
    </lineage>
</organism>
<accession>A0A9R1XF07</accession>
<dbReference type="Pfam" id="PF14510">
    <property type="entry name" value="ABC_trans_N"/>
    <property type="match status" value="1"/>
</dbReference>
<name>A0A9R1XF07_LACSA</name>
<evidence type="ECO:0000313" key="3">
    <source>
        <dbReference type="Proteomes" id="UP000235145"/>
    </source>
</evidence>
<dbReference type="Proteomes" id="UP000235145">
    <property type="component" value="Unassembled WGS sequence"/>
</dbReference>
<dbReference type="AlphaFoldDB" id="A0A9R1XF07"/>
<dbReference type="EMBL" id="NBSK02000005">
    <property type="protein sequence ID" value="KAJ0205652.1"/>
    <property type="molecule type" value="Genomic_DNA"/>
</dbReference>
<dbReference type="PANTHER" id="PTHR48040">
    <property type="entry name" value="PLEIOTROPIC DRUG RESISTANCE PROTEIN 1-LIKE ISOFORM X1"/>
    <property type="match status" value="1"/>
</dbReference>
<sequence length="138" mass="15790">MDGSDIYKATRGLDVFNQSNQHEDGDEAALKWAVLEKLPTFDRLKKGLLYRSSGPPDEIFIDNLGLVDRKHLLDRLVKVAEEDNEKFLLKLRNRFDTVGIDLPTIEVRFEHLTVEADIFTGSRSLPSFLNFNIEILEA</sequence>
<feature type="domain" description="Pleiotropic ABC efflux transporter N-terminal" evidence="1">
    <location>
        <begin position="81"/>
        <end position="131"/>
    </location>
</feature>
<evidence type="ECO:0000313" key="2">
    <source>
        <dbReference type="EMBL" id="KAJ0205652.1"/>
    </source>
</evidence>
<protein>
    <recommendedName>
        <fullName evidence="1">Pleiotropic ABC efflux transporter N-terminal domain-containing protein</fullName>
    </recommendedName>
</protein>
<evidence type="ECO:0000259" key="1">
    <source>
        <dbReference type="Pfam" id="PF14510"/>
    </source>
</evidence>
<keyword evidence="3" id="KW-1185">Reference proteome</keyword>
<comment type="caution">
    <text evidence="2">The sequence shown here is derived from an EMBL/GenBank/DDBJ whole genome shotgun (WGS) entry which is preliminary data.</text>
</comment>
<proteinExistence type="predicted"/>
<gene>
    <name evidence="2" type="ORF">LSAT_V11C500275900</name>
</gene>
<dbReference type="PANTHER" id="PTHR48040:SF65">
    <property type="entry name" value="AAA+ ATPASE DOMAIN, PLANT PDR ABC TRANSPORTER ASSOCIATED, ABC TRANSPORTER, G1"/>
    <property type="match status" value="1"/>
</dbReference>
<dbReference type="InterPro" id="IPR029481">
    <property type="entry name" value="ABC_trans_N"/>
</dbReference>